<feature type="compositionally biased region" description="Low complexity" evidence="1">
    <location>
        <begin position="1335"/>
        <end position="1346"/>
    </location>
</feature>
<feature type="chain" id="PRO_5045159291" description="Guanylate cyclase domain-containing protein" evidence="2">
    <location>
        <begin position="33"/>
        <end position="2643"/>
    </location>
</feature>
<evidence type="ECO:0000313" key="5">
    <source>
        <dbReference type="Proteomes" id="UP001165090"/>
    </source>
</evidence>
<feature type="region of interest" description="Disordered" evidence="1">
    <location>
        <begin position="2040"/>
        <end position="2061"/>
    </location>
</feature>
<feature type="compositionally biased region" description="Polar residues" evidence="1">
    <location>
        <begin position="1229"/>
        <end position="1244"/>
    </location>
</feature>
<sequence>MPAHLTSSSSTMVITSGSLLLLGLVLCWPCTAQITFSNNGTDTLISTCASKIHSSINSCFTGNSTRKSSQDLKPGILKGLYQCWIDTDGPTVSVPSLRVLLPDIYEDWLRPTLMSFSERYGVPIELEIQPLRGLLDSIIRDAALPPSRQHAVWLQTTLTTQHLADMGISLDLSHLVDSPTSGVEWSDIYQLFRLQLASYRGQIVSMPLDGSTMYLINRKDVFDRLNLTVPKTWQGVLDYVKAYTHAQKAATKAAAAGAEEAGSNRSAIDTSVPPYPLCLPRGASCRRLTMIQAIWSTIAQTHGSQQGVHFDPVTFKPLLDTPAAEQAFRIMAGLLAASAPFEPDEGCTHGSLGFARGQCAMVLAVYVPQMRMLIRQEFRPTVNMSRLSVWPVPGSHEVWDRSGGGSGQLRSCTRDLCPLGTDYQLDGNPNLTRVNHAPLSPGSNLAGAINRGMPLVAQYISWELLAYLASLDRYDVAEPEPLLQTVAPVREHFVATDSVAKWAEAGYDRDVMAAAMTAIAFTRQHPNRAWDLRMPYHMKYNDVLGRILAGLENGSVVLDEQSFEGQGSSGSATQANAASPPPALQGGLASPPPPSPRSLDSALRAGQEELVAFYTRQEYLDKYVASIAFTPSPPSPNYTKPAMASTSASGISRETLVSALVVSTLAVAALAGGGGWVIWRRRQRRRSRGGACDWKQRHKGVSGEPVALVVTDIQDSTTLWEALPADVMSEAVRLHHTCVRRLLLVHGGYESATEGDSFILAFLTARQAVAFAMELQAQLLVQAWPEMLLEHPSCSAVSSDLPEGFPFTSRLVLGERSLRYSIGTGTFRSRSVMTMCEEGATCRSRPPSGNHSRMGSLMGGVMPSAGEGAVSGGMPRWLRSLTMSGRAASGRGAAAALQDYSLLSSSPAGNIIVGSSGGGRGNGNCNGNGGGGGGAESPCRMSDAGTGLWCDQSAAMASTALEDRNSGGGGAGGGGAGGAVSRAVSFSSVGSENHARPPRPLRPVSLRSILAGRETRGVWTSDAADPGDGDGGGSGGSVSCKKAAQYGTSDPTTSARHLTDDVTCSGGDSSVRQSRIATVRLALLRPAGPPPMRNRLVDRGYGGGGGCIPDQPRPRTASVKAAEDRGSFAGGIDSLRSPPSLPSPVAAAPPPSWPHQPSAGLTAAEVVSHARHVMTCEEAECVEEPTALAPTPTDDTDADIGGVGIRSVRELMLAPLSAAPSAPPASSPTRLTQRQLPPPSMSSGATNLRAGQFCGSFLFFTHRKEVPVFERLQRSAPSWKLAPSQSMRVPIEEGMDEASNVREDSQPVQLSPSQLPHQAREQQQQGSQQRHRRQQQQQHQGWQQQLMPSSAVAAAALAATWHAVEDTLPAPAMLLTASVDITDNMGVVYGDTDTGCVLDGDTKNRERSPYRASRNGRQGFSFAGTSLAQRDAELDGAAGGTAAAGGAGSAAAVTAAGLASGKARVRMMDGAGCAACDLSTIETTLTLGQLLKVAAAAPGGCGAAGSSRIARQWSAAMATAAASGVGAAGGPPPAIAVAPSGSSLMTSGINHKLAAVSGLVFRGLRVRVGISWALPSASELQYNTAAARMVYGGPCVAACKALADMAHGGQVLMSETAKEQLDLECGGTGSGRPSGTMILHLGTYELPRPASGGGQRPAGLYSTAVNRPNTTAATVAVTITAATAAATAAAAAAAAAASTVDPFAASPVGLMSSFGASNTQSDMSIVASLRQSPVQLTSGLLGATDTSQTLNGSTCGGGATSIVCTSIATRLTAVGYRSVYWVTSPSLSPRLALLPPLRVPPGATPLCDVYDAPFGHVSFAFVQFPAVSTLLAWNRDVAEEALLVLQAAAAAQLQRVSAFGVGYKAPDGAAGDRGQVCAVFTTAAAAAHWAEGLRRELLTAPWPPELLSHELCEVVEANRAALDPSVSGNASTRRTRRRSLNACFYAEPETAGGATATAATLAAASSPSSRPQSSTQQYLCTAGPSGSNVSAWRCRPGGSGGSSEARPASGGSFATFLMLRRQECRSRRALSQKGLAPIAGAMESSETSGGEIYAGEAPTESGSVTTPVATAAAQVISATTAGAGAGWRRRQICPNTTSSGLSRHYAATMTNVASKSINQSQSFSVGGFILAGAAEAGGSSDRGSNSGNGGDGGAVPACASGAKTLMGPDAAAAPATVAEYGASAFCVPVNTNCPEARSAYSGCGSAQGGSMDGSPGLASMRQQSPFSAIAAASGALGLAVPPWAEGCNGSPREASLLEAAALRRAAEAISPRPDLGVRSSTQEKVVARVRRSLPVSWSGTSRPLRTDATASFAPVPEVPVLMIGNPTGVMRHRHVDEAAAYEDNGGDDDGGGKPPLGGSVSSSIPQTIPIVLLRGLRMRAGIATGLTDWSIQDHTHMLAYHGRPVVAAAKLAAAAASGQVLCDEATRNEAMAEQLWALSLEEEEREAETSPFQHRGESHRGTRGNSGDGCSTAAAAAQTAGLRAVGKGAGPFRPQLLAFTRADSEAICTRKKILSRAYVCRVFDRGGATASSALGERTDDGVPPTPTTAPQMQSHGGSRPEDFARNIRRAGRNRRASTVDGSAVAAMGVTASTAAIALGSGGGSGASLSGNERHHPVRPNSYSFRTDALRKSFRAPGVGGEVG</sequence>
<gene>
    <name evidence="4" type="ORF">VaNZ11_015578</name>
</gene>
<feature type="region of interest" description="Disordered" evidence="1">
    <location>
        <begin position="1017"/>
        <end position="1069"/>
    </location>
</feature>
<feature type="non-terminal residue" evidence="4">
    <location>
        <position position="2643"/>
    </location>
</feature>
<keyword evidence="5" id="KW-1185">Reference proteome</keyword>
<feature type="region of interest" description="Disordered" evidence="1">
    <location>
        <begin position="1103"/>
        <end position="1158"/>
    </location>
</feature>
<feature type="region of interest" description="Disordered" evidence="1">
    <location>
        <begin position="1295"/>
        <end position="1346"/>
    </location>
</feature>
<evidence type="ECO:0000259" key="3">
    <source>
        <dbReference type="PROSITE" id="PS50125"/>
    </source>
</evidence>
<feature type="region of interest" description="Disordered" evidence="1">
    <location>
        <begin position="2601"/>
        <end position="2621"/>
    </location>
</feature>
<feature type="domain" description="Guanylate cyclase" evidence="3">
    <location>
        <begin position="707"/>
        <end position="761"/>
    </location>
</feature>
<feature type="compositionally biased region" description="Polar residues" evidence="1">
    <location>
        <begin position="1306"/>
        <end position="1316"/>
    </location>
</feature>
<feature type="compositionally biased region" description="Polar residues" evidence="1">
    <location>
        <begin position="1970"/>
        <end position="1986"/>
    </location>
</feature>
<evidence type="ECO:0000313" key="4">
    <source>
        <dbReference type="EMBL" id="GLI70646.1"/>
    </source>
</evidence>
<organism evidence="4 5">
    <name type="scientific">Volvox africanus</name>
    <dbReference type="NCBI Taxonomy" id="51714"/>
    <lineage>
        <taxon>Eukaryota</taxon>
        <taxon>Viridiplantae</taxon>
        <taxon>Chlorophyta</taxon>
        <taxon>core chlorophytes</taxon>
        <taxon>Chlorophyceae</taxon>
        <taxon>CS clade</taxon>
        <taxon>Chlamydomonadales</taxon>
        <taxon>Volvocaceae</taxon>
        <taxon>Volvox</taxon>
    </lineage>
</organism>
<dbReference type="SUPFAM" id="SSF55073">
    <property type="entry name" value="Nucleotide cyclase"/>
    <property type="match status" value="2"/>
</dbReference>
<evidence type="ECO:0000256" key="2">
    <source>
        <dbReference type="SAM" id="SignalP"/>
    </source>
</evidence>
<dbReference type="PANTHER" id="PTHR43081:SF1">
    <property type="entry name" value="ADENYLATE CYCLASE, TERMINAL-DIFFERENTIATION SPECIFIC"/>
    <property type="match status" value="1"/>
</dbReference>
<feature type="signal peptide" evidence="2">
    <location>
        <begin position="1"/>
        <end position="32"/>
    </location>
</feature>
<keyword evidence="2" id="KW-0732">Signal</keyword>
<protein>
    <recommendedName>
        <fullName evidence="3">Guanylate cyclase domain-containing protein</fullName>
    </recommendedName>
</protein>
<feature type="region of interest" description="Disordered" evidence="1">
    <location>
        <begin position="1217"/>
        <end position="1244"/>
    </location>
</feature>
<dbReference type="PROSITE" id="PS50125">
    <property type="entry name" value="GUANYLATE_CYCLASE_2"/>
    <property type="match status" value="1"/>
</dbReference>
<evidence type="ECO:0000256" key="1">
    <source>
        <dbReference type="SAM" id="MobiDB-lite"/>
    </source>
</evidence>
<dbReference type="Proteomes" id="UP001165090">
    <property type="component" value="Unassembled WGS sequence"/>
</dbReference>
<name>A0ABQ5SLY2_9CHLO</name>
<dbReference type="Gene3D" id="3.30.70.1230">
    <property type="entry name" value="Nucleotide cyclase"/>
    <property type="match status" value="4"/>
</dbReference>
<feature type="region of interest" description="Disordered" evidence="1">
    <location>
        <begin position="2341"/>
        <end position="2362"/>
    </location>
</feature>
<feature type="region of interest" description="Disordered" evidence="1">
    <location>
        <begin position="562"/>
        <end position="600"/>
    </location>
</feature>
<proteinExistence type="predicted"/>
<dbReference type="EMBL" id="BSDZ01000094">
    <property type="protein sequence ID" value="GLI70646.1"/>
    <property type="molecule type" value="Genomic_DNA"/>
</dbReference>
<dbReference type="PANTHER" id="PTHR43081">
    <property type="entry name" value="ADENYLATE CYCLASE, TERMINAL-DIFFERENTIATION SPECIFIC-RELATED"/>
    <property type="match status" value="1"/>
</dbReference>
<feature type="region of interest" description="Disordered" evidence="1">
    <location>
        <begin position="2531"/>
        <end position="2560"/>
    </location>
</feature>
<feature type="compositionally biased region" description="Polar residues" evidence="1">
    <location>
        <begin position="1046"/>
        <end position="1056"/>
    </location>
</feature>
<dbReference type="Gene3D" id="3.40.190.10">
    <property type="entry name" value="Periplasmic binding protein-like II"/>
    <property type="match status" value="2"/>
</dbReference>
<feature type="region of interest" description="Disordered" evidence="1">
    <location>
        <begin position="2441"/>
        <end position="2472"/>
    </location>
</feature>
<feature type="region of interest" description="Disordered" evidence="1">
    <location>
        <begin position="1962"/>
        <end position="1986"/>
    </location>
</feature>
<accession>A0ABQ5SLY2</accession>
<reference evidence="4 5" key="1">
    <citation type="journal article" date="2023" name="IScience">
        <title>Expanded male sex-determining region conserved during the evolution of homothallism in the green alga Volvox.</title>
        <authorList>
            <person name="Yamamoto K."/>
            <person name="Matsuzaki R."/>
            <person name="Mahakham W."/>
            <person name="Heman W."/>
            <person name="Sekimoto H."/>
            <person name="Kawachi M."/>
            <person name="Minakuchi Y."/>
            <person name="Toyoda A."/>
            <person name="Nozaki H."/>
        </authorList>
    </citation>
    <scope>NUCLEOTIDE SEQUENCE [LARGE SCALE GENOMIC DNA]</scope>
    <source>
        <strain evidence="4 5">NIES-4468</strain>
    </source>
</reference>
<feature type="compositionally biased region" description="Pro residues" evidence="1">
    <location>
        <begin position="1139"/>
        <end position="1154"/>
    </location>
</feature>
<dbReference type="InterPro" id="IPR050697">
    <property type="entry name" value="Adenylyl/Guanylyl_Cyclase_3/4"/>
</dbReference>
<dbReference type="SUPFAM" id="SSF53850">
    <property type="entry name" value="Periplasmic binding protein-like II"/>
    <property type="match status" value="1"/>
</dbReference>
<dbReference type="InterPro" id="IPR029787">
    <property type="entry name" value="Nucleotide_cyclase"/>
</dbReference>
<dbReference type="InterPro" id="IPR001054">
    <property type="entry name" value="A/G_cyclase"/>
</dbReference>
<comment type="caution">
    <text evidence="4">The sequence shown here is derived from an EMBL/GenBank/DDBJ whole genome shotgun (WGS) entry which is preliminary data.</text>
</comment>